<reference evidence="2" key="1">
    <citation type="submission" date="2009-08" db="EMBL/GenBank/DDBJ databases">
        <authorList>
            <consortium name="US DOE Joint Genome Institute"/>
            <person name="Lucas S."/>
            <person name="Copeland A."/>
            <person name="Lapidus A."/>
            <person name="Glavina del Rio T."/>
            <person name="Dalin E."/>
            <person name="Tice H."/>
            <person name="Bruce D."/>
            <person name="Barry K."/>
            <person name="Pitluck S."/>
            <person name="Lowry S."/>
            <person name="Larimer F."/>
            <person name="Land M."/>
            <person name="Hauser L."/>
            <person name="Kyrpides N."/>
            <person name="Ivanova N."/>
            <person name="McMahon K.D."/>
            <person name="Hugenholtz P."/>
        </authorList>
    </citation>
    <scope>NUCLEOTIDE SEQUENCE</scope>
    <source>
        <strain evidence="2">UW-1</strain>
    </source>
</reference>
<evidence type="ECO:0000256" key="1">
    <source>
        <dbReference type="SAM" id="Phobius"/>
    </source>
</evidence>
<dbReference type="OrthoDB" id="9814448at2"/>
<dbReference type="eggNOG" id="COG0457">
    <property type="taxonomic scope" value="Bacteria"/>
</dbReference>
<evidence type="ECO:0008006" key="3">
    <source>
        <dbReference type="Google" id="ProtNLM"/>
    </source>
</evidence>
<feature type="transmembrane region" description="Helical" evidence="1">
    <location>
        <begin position="12"/>
        <end position="30"/>
    </location>
</feature>
<accession>C7RTS7</accession>
<dbReference type="AlphaFoldDB" id="C7RTS7"/>
<protein>
    <recommendedName>
        <fullName evidence="3">Tetratricopeptide repeat protein</fullName>
    </recommendedName>
</protein>
<sequence precursor="true">MVDSLDTSWLLAAVAALLLMAIAAAGGFWWSRRRRQLVITTYVPSASTPGEKVALDNWLPRIAEELGEVNFLPVEAVAGPGGDQFGKGLALMKDGKYPAAAKCFERALKLGLTGTYVCGALCFLGRIALERGDLQRSVELFLKCLAWPSLTAEAAFSAAGYLHRIYQCAGMTRDAEIARGIAARCSSDRVSLNLRVLVDIESHVERARRGQRPSGARRGLRWLSGLNRARLTAALRPDR</sequence>
<dbReference type="InterPro" id="IPR011990">
    <property type="entry name" value="TPR-like_helical_dom_sf"/>
</dbReference>
<dbReference type="SUPFAM" id="SSF48452">
    <property type="entry name" value="TPR-like"/>
    <property type="match status" value="1"/>
</dbReference>
<proteinExistence type="predicted"/>
<name>C7RTS7_ACCRE</name>
<organism evidence="2">
    <name type="scientific">Accumulibacter regalis</name>
    <dbReference type="NCBI Taxonomy" id="522306"/>
    <lineage>
        <taxon>Bacteria</taxon>
        <taxon>Pseudomonadati</taxon>
        <taxon>Pseudomonadota</taxon>
        <taxon>Betaproteobacteria</taxon>
        <taxon>Candidatus Accumulibacter</taxon>
    </lineage>
</organism>
<keyword evidence="1" id="KW-0472">Membrane</keyword>
<dbReference type="EMBL" id="CP001715">
    <property type="protein sequence ID" value="ACV34903.1"/>
    <property type="molecule type" value="Genomic_DNA"/>
</dbReference>
<reference evidence="2" key="2">
    <citation type="submission" date="2009-09" db="EMBL/GenBank/DDBJ databases">
        <title>Complete sequence of chromosome of Candidatus Accumulibacter phosphatis clade IIA str. UW-1.</title>
        <authorList>
            <consortium name="US DOE Joint Genome Institute"/>
            <person name="Martin H.G."/>
            <person name="Ivanova N."/>
            <person name="Kunin V."/>
            <person name="Warnecke F."/>
            <person name="Barry K."/>
            <person name="He S."/>
            <person name="Salamov A."/>
            <person name="Szeto E."/>
            <person name="Dalin E."/>
            <person name="Pangilinan J.L."/>
            <person name="Lapidus A."/>
            <person name="Lowry S."/>
            <person name="Kyrpides N.C."/>
            <person name="McMahon K.D."/>
            <person name="Hugenholtz P."/>
        </authorList>
    </citation>
    <scope>NUCLEOTIDE SEQUENCE [LARGE SCALE GENOMIC DNA]</scope>
    <source>
        <strain evidence="2">UW-1</strain>
    </source>
</reference>
<keyword evidence="1" id="KW-1133">Transmembrane helix</keyword>
<evidence type="ECO:0000313" key="2">
    <source>
        <dbReference type="EMBL" id="ACV34903.1"/>
    </source>
</evidence>
<dbReference type="HOGENOM" id="CLU_1159114_0_0_4"/>
<dbReference type="Gene3D" id="1.25.40.10">
    <property type="entry name" value="Tetratricopeptide repeat domain"/>
    <property type="match status" value="1"/>
</dbReference>
<keyword evidence="1" id="KW-0812">Transmembrane</keyword>
<dbReference type="KEGG" id="app:CAP2UW1_1589"/>
<gene>
    <name evidence="2" type="ordered locus">CAP2UW1_1589</name>
</gene>